<reference evidence="2 3" key="1">
    <citation type="submission" date="2013-02" db="EMBL/GenBank/DDBJ databases">
        <title>Genome sequence of Candida maltosa Xu316, a potential industrial strain for xylitol and ethanol production.</title>
        <authorList>
            <person name="Yu J."/>
            <person name="Wang Q."/>
            <person name="Geng X."/>
            <person name="Bao W."/>
            <person name="He P."/>
            <person name="Cai J."/>
        </authorList>
    </citation>
    <scope>NUCLEOTIDE SEQUENCE [LARGE SCALE GENOMIC DNA]</scope>
    <source>
        <strain evidence="3">Xu316</strain>
    </source>
</reference>
<organism evidence="2 3">
    <name type="scientific">Candida maltosa (strain Xu316)</name>
    <name type="common">Yeast</name>
    <dbReference type="NCBI Taxonomy" id="1245528"/>
    <lineage>
        <taxon>Eukaryota</taxon>
        <taxon>Fungi</taxon>
        <taxon>Dikarya</taxon>
        <taxon>Ascomycota</taxon>
        <taxon>Saccharomycotina</taxon>
        <taxon>Pichiomycetes</taxon>
        <taxon>Debaryomycetaceae</taxon>
        <taxon>Candida/Lodderomyces clade</taxon>
        <taxon>Candida</taxon>
    </lineage>
</organism>
<keyword evidence="1" id="KW-0472">Membrane</keyword>
<gene>
    <name evidence="2" type="ORF">G210_0697</name>
</gene>
<evidence type="ECO:0000313" key="3">
    <source>
        <dbReference type="Proteomes" id="UP000011777"/>
    </source>
</evidence>
<evidence type="ECO:0000256" key="1">
    <source>
        <dbReference type="SAM" id="Phobius"/>
    </source>
</evidence>
<proteinExistence type="predicted"/>
<keyword evidence="1" id="KW-0812">Transmembrane</keyword>
<dbReference type="EMBL" id="AOGT01001008">
    <property type="protein sequence ID" value="EMG48688.1"/>
    <property type="molecule type" value="Genomic_DNA"/>
</dbReference>
<dbReference type="AlphaFoldDB" id="M3J9A6"/>
<dbReference type="Proteomes" id="UP000011777">
    <property type="component" value="Unassembled WGS sequence"/>
</dbReference>
<dbReference type="OrthoDB" id="407410at2759"/>
<name>M3J9A6_CANMX</name>
<dbReference type="HOGENOM" id="CLU_1277477_0_0_1"/>
<feature type="transmembrane region" description="Helical" evidence="1">
    <location>
        <begin position="13"/>
        <end position="35"/>
    </location>
</feature>
<accession>M3J9A6</accession>
<comment type="caution">
    <text evidence="2">The sequence shown here is derived from an EMBL/GenBank/DDBJ whole genome shotgun (WGS) entry which is preliminary data.</text>
</comment>
<evidence type="ECO:0000313" key="2">
    <source>
        <dbReference type="EMBL" id="EMG48688.1"/>
    </source>
</evidence>
<keyword evidence="1" id="KW-1133">Transmembrane helix</keyword>
<protein>
    <submittedName>
        <fullName evidence="2">Uncharacterized protein</fullName>
    </submittedName>
</protein>
<dbReference type="STRING" id="1245528.M3J9A6"/>
<sequence>MVLFSEILSDGKITKIECWIMVAGYLGYILFLMFFDKDKLKEFDEEILIEYSDHHSHVFEHPYNIEDAVSILSHEENGSYGSIRSISRSASPLSSDHDRLSPTIEVPSENQALLFVPGKRPSQTSIDDEDDDGDDNEEVFICVPEEKPSIWERLFDYVDLVFSVFVPCYKPIESNNKKNLVILIEQLYRYSIVDYFIRYWSKWVGDYHEDRGEYPV</sequence>
<keyword evidence="3" id="KW-1185">Reference proteome</keyword>